<keyword evidence="3" id="KW-0378">Hydrolase</keyword>
<feature type="domain" description="PLD phosphodiesterase" evidence="7">
    <location>
        <begin position="113"/>
        <end position="140"/>
    </location>
</feature>
<dbReference type="PROSITE" id="PS50035">
    <property type="entry name" value="PLD"/>
    <property type="match status" value="2"/>
</dbReference>
<dbReference type="AlphaFoldDB" id="A0A0G4FLW5"/>
<dbReference type="GO" id="GO:0004630">
    <property type="term" value="F:phospholipase D activity"/>
    <property type="evidence" value="ECO:0007669"/>
    <property type="project" value="UniProtKB-EC"/>
</dbReference>
<dbReference type="Pfam" id="PF00614">
    <property type="entry name" value="PLDc"/>
    <property type="match status" value="1"/>
</dbReference>
<evidence type="ECO:0000256" key="3">
    <source>
        <dbReference type="ARBA" id="ARBA00022801"/>
    </source>
</evidence>
<dbReference type="EMBL" id="CDMY01000463">
    <property type="protein sequence ID" value="CEM15012.1"/>
    <property type="molecule type" value="Genomic_DNA"/>
</dbReference>
<evidence type="ECO:0000313" key="9">
    <source>
        <dbReference type="Proteomes" id="UP000041254"/>
    </source>
</evidence>
<organism evidence="8 9">
    <name type="scientific">Vitrella brassicaformis (strain CCMP3155)</name>
    <dbReference type="NCBI Taxonomy" id="1169540"/>
    <lineage>
        <taxon>Eukaryota</taxon>
        <taxon>Sar</taxon>
        <taxon>Alveolata</taxon>
        <taxon>Colpodellida</taxon>
        <taxon>Vitrellaceae</taxon>
        <taxon>Vitrella</taxon>
    </lineage>
</organism>
<dbReference type="EC" id="3.1.4.4" evidence="1"/>
<dbReference type="PANTHER" id="PTHR18896:SF60">
    <property type="entry name" value="PHOSPHOLIPASE D"/>
    <property type="match status" value="1"/>
</dbReference>
<keyword evidence="5" id="KW-0443">Lipid metabolism</keyword>
<evidence type="ECO:0000259" key="7">
    <source>
        <dbReference type="PROSITE" id="PS50035"/>
    </source>
</evidence>
<dbReference type="GO" id="GO:0009395">
    <property type="term" value="P:phospholipid catabolic process"/>
    <property type="evidence" value="ECO:0007669"/>
    <property type="project" value="TreeGrafter"/>
</dbReference>
<evidence type="ECO:0000256" key="5">
    <source>
        <dbReference type="ARBA" id="ARBA00023098"/>
    </source>
</evidence>
<sequence>MSPRLNSNPLGRENEVIIAGWHTDLDTPLMGSHQPESTLQNVLRHLYFTGVKVYVLGYEMAAGRFQDEYNTKIDTMEKLWELGILYFSDWGYASYKQDDTECSYKKPGDNMEAIRMAHVKNVIINREIAYVGGIDIYTDKLQTPSHDRYHMKRRSAKKHHHDTQCRVTGKAAADIASVHINRWRKGCKTLKENFDAYKLTSLFADREKIFEYMCQSNNLPPTADEWKEVLKVDKTSRGDRLRKINRSLLGGKYASATGATNAECRALVTGDWYWLRNAGYSYPITTIYDTTLRLIDGAKKISPYIHREHIEAPLYVYIENQYFISSALRPFSPNPDLISDPHDFIQPRFKPASGDLKADLPESCRWDSESENFHAKNKLGKSLYKRIKRAIEKNEDFSVVLVTSMSAKEAILFYNRYFTLFDKDCGLIPALERVLEEARKKDAKTGTNKVTSKQLKNYFTVLFHGKADFETNKEMEKRRQQAKEGKEQAPDFDSRNGEIVFYNTYVHSKERRTLYYTSYHVSPLICSSLSWRLCVQAMIVDGEYAIIGSANMNDRSMLGYMDLETAMEVRGREAVKSFRDQLFKPKVHKRIAPTYAQELLDKLDKKPHELAKLFHKSAKANAKALDELTRGGQTPFTILPHLLYLDTNFNKQSSPGRVESQTRLSSTPWATRSGCYSRVTRLRRKSKCATAWRPSASCSPGTSASSDRTLENTRNILKTLSSPCLLRPLWEMLHTDAAIANQFASVRTNLAAVCGEQRRDLSFIRKMIE</sequence>
<dbReference type="PANTHER" id="PTHR18896">
    <property type="entry name" value="PHOSPHOLIPASE D"/>
    <property type="match status" value="1"/>
</dbReference>
<feature type="domain" description="PLD phosphodiesterase" evidence="7">
    <location>
        <begin position="536"/>
        <end position="556"/>
    </location>
</feature>
<evidence type="ECO:0000256" key="4">
    <source>
        <dbReference type="ARBA" id="ARBA00022963"/>
    </source>
</evidence>
<dbReference type="STRING" id="1169540.A0A0G4FLW5"/>
<dbReference type="OrthoDB" id="416306at2759"/>
<feature type="region of interest" description="Disordered" evidence="6">
    <location>
        <begin position="472"/>
        <end position="491"/>
    </location>
</feature>
<dbReference type="InterPro" id="IPR001736">
    <property type="entry name" value="PLipase_D/transphosphatidylase"/>
</dbReference>
<protein>
    <recommendedName>
        <fullName evidence="1">phospholipase D</fullName>
        <ecNumber evidence="1">3.1.4.4</ecNumber>
    </recommendedName>
</protein>
<evidence type="ECO:0000256" key="6">
    <source>
        <dbReference type="SAM" id="MobiDB-lite"/>
    </source>
</evidence>
<dbReference type="Proteomes" id="UP000041254">
    <property type="component" value="Unassembled WGS sequence"/>
</dbReference>
<keyword evidence="2" id="KW-0677">Repeat</keyword>
<proteinExistence type="predicted"/>
<dbReference type="SUPFAM" id="SSF56024">
    <property type="entry name" value="Phospholipase D/nuclease"/>
    <property type="match status" value="2"/>
</dbReference>
<gene>
    <name evidence="8" type="ORF">Vbra_9330</name>
</gene>
<dbReference type="InterPro" id="IPR015679">
    <property type="entry name" value="PLipase_D_fam"/>
</dbReference>
<evidence type="ECO:0000256" key="2">
    <source>
        <dbReference type="ARBA" id="ARBA00022737"/>
    </source>
</evidence>
<keyword evidence="4" id="KW-0442">Lipid degradation</keyword>
<evidence type="ECO:0000313" key="8">
    <source>
        <dbReference type="EMBL" id="CEM15012.1"/>
    </source>
</evidence>
<keyword evidence="9" id="KW-1185">Reference proteome</keyword>
<dbReference type="VEuPathDB" id="CryptoDB:Vbra_9330"/>
<dbReference type="InParanoid" id="A0A0G4FLW5"/>
<dbReference type="Gene3D" id="3.30.870.10">
    <property type="entry name" value="Endonuclease Chain A"/>
    <property type="match status" value="2"/>
</dbReference>
<name>A0A0G4FLW5_VITBC</name>
<evidence type="ECO:0000256" key="1">
    <source>
        <dbReference type="ARBA" id="ARBA00012027"/>
    </source>
</evidence>
<accession>A0A0G4FLW5</accession>
<reference evidence="8 9" key="1">
    <citation type="submission" date="2014-11" db="EMBL/GenBank/DDBJ databases">
        <authorList>
            <person name="Zhu J."/>
            <person name="Qi W."/>
            <person name="Song R."/>
        </authorList>
    </citation>
    <scope>NUCLEOTIDE SEQUENCE [LARGE SCALE GENOMIC DNA]</scope>
</reference>
<dbReference type="SMART" id="SM00155">
    <property type="entry name" value="PLDc"/>
    <property type="match status" value="2"/>
</dbReference>
<dbReference type="GO" id="GO:0005886">
    <property type="term" value="C:plasma membrane"/>
    <property type="evidence" value="ECO:0007669"/>
    <property type="project" value="TreeGrafter"/>
</dbReference>